<organism evidence="1 2">
    <name type="scientific">Enterococcus faecium</name>
    <name type="common">Streptococcus faecium</name>
    <dbReference type="NCBI Taxonomy" id="1352"/>
    <lineage>
        <taxon>Bacteria</taxon>
        <taxon>Bacillati</taxon>
        <taxon>Bacillota</taxon>
        <taxon>Bacilli</taxon>
        <taxon>Lactobacillales</taxon>
        <taxon>Enterococcaceae</taxon>
        <taxon>Enterococcus</taxon>
    </lineage>
</organism>
<evidence type="ECO:0000313" key="1">
    <source>
        <dbReference type="EMBL" id="KWX18751.1"/>
    </source>
</evidence>
<name>A0A132P8T5_ENTFC</name>
<dbReference type="Proteomes" id="UP000070452">
    <property type="component" value="Unassembled WGS sequence"/>
</dbReference>
<proteinExistence type="predicted"/>
<accession>A0A132P8T5</accession>
<dbReference type="RefSeq" id="WP_002318054.1">
    <property type="nucleotide sequence ID" value="NZ_JABEWW010000044.1"/>
</dbReference>
<sequence>MQQESNAKNKQIESLDHLIEGINKLKTDVLDGTVIIESTYASRETNHQVLATPRLACESLRVEIELRRSKGK</sequence>
<dbReference type="AlphaFoldDB" id="A0A132P8T5"/>
<evidence type="ECO:0000313" key="2">
    <source>
        <dbReference type="Proteomes" id="UP000070452"/>
    </source>
</evidence>
<dbReference type="EMBL" id="LRHK01000001">
    <property type="protein sequence ID" value="KWX18751.1"/>
    <property type="molecule type" value="Genomic_DNA"/>
</dbReference>
<reference evidence="1 2" key="1">
    <citation type="submission" date="2016-01" db="EMBL/GenBank/DDBJ databases">
        <title>Molecular Mechanisms for transfer of large genomic segments between Enterococcus faecium strains.</title>
        <authorList>
            <person name="Garcia-Solache M.A."/>
            <person name="Lebreton F."/>
            <person name="Mclaughlin R.E."/>
            <person name="Whiteaker J.D."/>
            <person name="Gilmore M.S."/>
            <person name="Rice L.B."/>
        </authorList>
    </citation>
    <scope>NUCLEOTIDE SEQUENCE [LARGE SCALE GENOMIC DNA]</scope>
    <source>
        <strain evidence="1 2">D344RRF x C68</strain>
    </source>
</reference>
<gene>
    <name evidence="1" type="ORF">AWT83_09820</name>
</gene>
<comment type="caution">
    <text evidence="1">The sequence shown here is derived from an EMBL/GenBank/DDBJ whole genome shotgun (WGS) entry which is preliminary data.</text>
</comment>
<protein>
    <submittedName>
        <fullName evidence="1">Uncharacterized protein</fullName>
    </submittedName>
</protein>